<dbReference type="Proteomes" id="UP001430455">
    <property type="component" value="Unassembled WGS sequence"/>
</dbReference>
<dbReference type="Gene3D" id="3.40.190.10">
    <property type="entry name" value="Periplasmic binding protein-like II"/>
    <property type="match status" value="2"/>
</dbReference>
<organism evidence="3 4">
    <name type="scientific">Haloarcula nitratireducens</name>
    <dbReference type="NCBI Taxonomy" id="2487749"/>
    <lineage>
        <taxon>Archaea</taxon>
        <taxon>Methanobacteriati</taxon>
        <taxon>Methanobacteriota</taxon>
        <taxon>Stenosarchaea group</taxon>
        <taxon>Halobacteria</taxon>
        <taxon>Halobacteriales</taxon>
        <taxon>Haloarculaceae</taxon>
        <taxon>Haloarcula</taxon>
    </lineage>
</organism>
<protein>
    <submittedName>
        <fullName evidence="3">Extracellular solute-binding protein</fullName>
    </submittedName>
</protein>
<name>A0AAW4PH23_9EURY</name>
<keyword evidence="1" id="KW-0732">Signal</keyword>
<dbReference type="InterPro" id="IPR006311">
    <property type="entry name" value="TAT_signal"/>
</dbReference>
<dbReference type="Pfam" id="PF13416">
    <property type="entry name" value="SBP_bac_8"/>
    <property type="match status" value="1"/>
</dbReference>
<keyword evidence="4" id="KW-1185">Reference proteome</keyword>
<dbReference type="PANTHER" id="PTHR30006:SF2">
    <property type="entry name" value="ABC TRANSPORTER SUBSTRATE-BINDING PROTEIN"/>
    <property type="match status" value="1"/>
</dbReference>
<evidence type="ECO:0000313" key="3">
    <source>
        <dbReference type="EMBL" id="MBX0297218.1"/>
    </source>
</evidence>
<feature type="compositionally biased region" description="Gly residues" evidence="2">
    <location>
        <begin position="40"/>
        <end position="51"/>
    </location>
</feature>
<dbReference type="PROSITE" id="PS51318">
    <property type="entry name" value="TAT"/>
    <property type="match status" value="1"/>
</dbReference>
<reference evidence="3 4" key="1">
    <citation type="submission" date="2021-06" db="EMBL/GenBank/DDBJ databases">
        <title>Halomicroarcula sp. a new haloarchaeum isolated from saline soil.</title>
        <authorList>
            <person name="Duran-Viseras A."/>
            <person name="Sanchez-Porro C."/>
            <person name="Ventosa A."/>
        </authorList>
    </citation>
    <scope>NUCLEOTIDE SEQUENCE [LARGE SCALE GENOMIC DNA]</scope>
    <source>
        <strain evidence="3 4">F27</strain>
    </source>
</reference>
<feature type="compositionally biased region" description="Basic and acidic residues" evidence="2">
    <location>
        <begin position="9"/>
        <end position="20"/>
    </location>
</feature>
<evidence type="ECO:0000256" key="1">
    <source>
        <dbReference type="ARBA" id="ARBA00022729"/>
    </source>
</evidence>
<dbReference type="AlphaFoldDB" id="A0AAW4PH23"/>
<sequence length="403" mass="44114">MRNSSTVSESKRTDGSSDRVNRRKVLAATAGLSATALAGCVGGGPSQGGEEGNATDETTEGSQGSGDATTTSGEYPDYSGNTLTVATWAGIYAEAFEKSVARMFEERTGANVEVAPAGGSILTEIQSAPEDNPPYDIAAAEGFFYWQGRNENLFQEIDTSKISNLDNVYSYLKDLRGTKYGVPTDGSLEGIVYNTNVGWEPTTWTDLLSDKQGTDRIGFEGAWYIYPMEVAAVSLDNKTGIQELYDEQSHQAVLDRLREFGQNVELWTGSFAEIETSLKQGIINFSMWYSGMGNAAASQQEQLGFVTPDKTAGYLDHYCPVRGSEKTQMAHDFLNHMIDPAVQSEWAKTGYVFTTNKEATYPEQTKSQYPSSNSEWKQVSIADFTKLSEYSSMFSSKFQEIKG</sequence>
<proteinExistence type="predicted"/>
<feature type="region of interest" description="Disordered" evidence="2">
    <location>
        <begin position="1"/>
        <end position="24"/>
    </location>
</feature>
<comment type="caution">
    <text evidence="3">The sequence shown here is derived from an EMBL/GenBank/DDBJ whole genome shotgun (WGS) entry which is preliminary data.</text>
</comment>
<dbReference type="InterPro" id="IPR006059">
    <property type="entry name" value="SBP"/>
</dbReference>
<dbReference type="SUPFAM" id="SSF53850">
    <property type="entry name" value="Periplasmic binding protein-like II"/>
    <property type="match status" value="1"/>
</dbReference>
<feature type="region of interest" description="Disordered" evidence="2">
    <location>
        <begin position="37"/>
        <end position="79"/>
    </location>
</feature>
<dbReference type="RefSeq" id="WP_220581808.1">
    <property type="nucleotide sequence ID" value="NZ_RKLT01000016.1"/>
</dbReference>
<dbReference type="EMBL" id="RKLT01000016">
    <property type="protein sequence ID" value="MBX0297218.1"/>
    <property type="molecule type" value="Genomic_DNA"/>
</dbReference>
<accession>A0AAW4PH23</accession>
<dbReference type="PANTHER" id="PTHR30006">
    <property type="entry name" value="THIAMINE-BINDING PERIPLASMIC PROTEIN-RELATED"/>
    <property type="match status" value="1"/>
</dbReference>
<gene>
    <name evidence="3" type="ORF">EGH23_20280</name>
</gene>
<evidence type="ECO:0000256" key="2">
    <source>
        <dbReference type="SAM" id="MobiDB-lite"/>
    </source>
</evidence>
<evidence type="ECO:0000313" key="4">
    <source>
        <dbReference type="Proteomes" id="UP001430455"/>
    </source>
</evidence>
<feature type="compositionally biased region" description="Polar residues" evidence="2">
    <location>
        <begin position="60"/>
        <end position="79"/>
    </location>
</feature>